<dbReference type="Proteomes" id="UP000182100">
    <property type="component" value="Unassembled WGS sequence"/>
</dbReference>
<accession>A0A1G6SNG5</accession>
<gene>
    <name evidence="1" type="ORF">SAMN05216505_105403</name>
</gene>
<name>A0A1G6SNG5_9ACTN</name>
<evidence type="ECO:0000313" key="2">
    <source>
        <dbReference type="Proteomes" id="UP000182100"/>
    </source>
</evidence>
<keyword evidence="2" id="KW-1185">Reference proteome</keyword>
<organism evidence="1 2">
    <name type="scientific">Streptomyces prasinopilosus</name>
    <dbReference type="NCBI Taxonomy" id="67344"/>
    <lineage>
        <taxon>Bacteria</taxon>
        <taxon>Bacillati</taxon>
        <taxon>Actinomycetota</taxon>
        <taxon>Actinomycetes</taxon>
        <taxon>Kitasatosporales</taxon>
        <taxon>Streptomycetaceae</taxon>
        <taxon>Streptomyces</taxon>
    </lineage>
</organism>
<evidence type="ECO:0000313" key="1">
    <source>
        <dbReference type="EMBL" id="SDD18389.1"/>
    </source>
</evidence>
<sequence length="32" mass="3387">MPAGVRQVADGTRLVHGSHTDWVVLGEGTRSP</sequence>
<dbReference type="AlphaFoldDB" id="A0A1G6SNG5"/>
<dbReference type="EMBL" id="FMZK01000005">
    <property type="protein sequence ID" value="SDD18389.1"/>
    <property type="molecule type" value="Genomic_DNA"/>
</dbReference>
<protein>
    <submittedName>
        <fullName evidence="1">Uncharacterized protein</fullName>
    </submittedName>
</protein>
<reference evidence="2" key="1">
    <citation type="submission" date="2016-10" db="EMBL/GenBank/DDBJ databases">
        <authorList>
            <person name="Varghese N."/>
            <person name="Submissions S."/>
        </authorList>
    </citation>
    <scope>NUCLEOTIDE SEQUENCE [LARGE SCALE GENOMIC DNA]</scope>
    <source>
        <strain evidence="2">CGMCC 4.3504</strain>
    </source>
</reference>
<proteinExistence type="predicted"/>